<dbReference type="RefSeq" id="WP_003722660.1">
    <property type="nucleotide sequence ID" value="NC_017544.1"/>
</dbReference>
<dbReference type="HOGENOM" id="CLU_023504_2_0_9"/>
<dbReference type="Pfam" id="PF13204">
    <property type="entry name" value="Apiosidase"/>
    <property type="match status" value="1"/>
</dbReference>
<dbReference type="KEGG" id="lmt:LMRG_02973"/>
<name>A0A0H3GBL7_LISM4</name>
<dbReference type="Proteomes" id="UP000001288">
    <property type="component" value="Chromosome"/>
</dbReference>
<gene>
    <name evidence="2" type="ordered locus">LMRG_02973</name>
</gene>
<accession>A0A0H3GBL7</accession>
<dbReference type="PANTHER" id="PTHR37836">
    <property type="entry name" value="LMO1036 PROTEIN"/>
    <property type="match status" value="1"/>
</dbReference>
<reference evidence="3" key="1">
    <citation type="submission" date="2010-04" db="EMBL/GenBank/DDBJ databases">
        <title>The genome sequence of Listeria monocytogenes strain 10403S.</title>
        <authorList>
            <consortium name="The Broad Institute Genome Sequencing Platform"/>
            <consortium name="The Broad Institute Genome Sequencing Center for Infectious Disease."/>
            <person name="Borowsky M."/>
            <person name="Borodovsky M."/>
            <person name="Young S.K."/>
            <person name="Zeng Q."/>
            <person name="Koehrsen M."/>
            <person name="Fitzgerald M."/>
            <person name="Wiedmann M."/>
            <person name="Swaminathan B."/>
            <person name="Lauer P."/>
            <person name="Portnoy D."/>
            <person name="Cossart P."/>
            <person name="Buchrieser C."/>
            <person name="Higgins D."/>
            <person name="Abouelleil A."/>
            <person name="Alvarado L."/>
            <person name="Arachchi H.M."/>
            <person name="Berlin A."/>
            <person name="Borenstein D."/>
            <person name="Brown A."/>
            <person name="Chapman S.B."/>
            <person name="Chen Z."/>
            <person name="Dunbar C.D."/>
            <person name="Engels R."/>
            <person name="Freedman E."/>
            <person name="Gearin G."/>
            <person name="Gellesch M."/>
            <person name="Goldberg J."/>
            <person name="Griggs A."/>
            <person name="Gujja S."/>
            <person name="Heilman E."/>
            <person name="Heiman D."/>
            <person name="Howarth C."/>
            <person name="Jen D."/>
            <person name="Larson L."/>
            <person name="Lui A."/>
            <person name="MacDonald J."/>
            <person name="Mehta T."/>
            <person name="Montmayeur A."/>
            <person name="Neiman D."/>
            <person name="Park D."/>
            <person name="Pearson M."/>
            <person name="Priest M."/>
            <person name="Richards J."/>
            <person name="Roberts A."/>
            <person name="Saif S."/>
            <person name="Shea T."/>
            <person name="Shenoy N."/>
            <person name="Sisk P."/>
            <person name="Stolte C."/>
            <person name="Sykes S."/>
            <person name="Walk T."/>
            <person name="White J."/>
            <person name="Yandava C."/>
            <person name="Haas B."/>
            <person name="Nusbaum C."/>
            <person name="Birren B."/>
        </authorList>
    </citation>
    <scope>NUCLEOTIDE SEQUENCE [LARGE SCALE GENOMIC DNA]</scope>
    <source>
        <strain evidence="3">10403S</strain>
    </source>
</reference>
<dbReference type="Gene3D" id="3.20.20.80">
    <property type="entry name" value="Glycosidases"/>
    <property type="match status" value="1"/>
</dbReference>
<dbReference type="PANTHER" id="PTHR37836:SF3">
    <property type="entry name" value="ENDOGLUCANASE"/>
    <property type="match status" value="1"/>
</dbReference>
<dbReference type="SUPFAM" id="SSF51445">
    <property type="entry name" value="(Trans)glycosidases"/>
    <property type="match status" value="1"/>
</dbReference>
<feature type="domain" description="Apiosidase-like catalytic" evidence="1">
    <location>
        <begin position="7"/>
        <end position="336"/>
    </location>
</feature>
<evidence type="ECO:0000259" key="1">
    <source>
        <dbReference type="Pfam" id="PF13204"/>
    </source>
</evidence>
<dbReference type="SMR" id="A0A0H3GBL7"/>
<protein>
    <recommendedName>
        <fullName evidence="1">Apiosidase-like catalytic domain-containing protein</fullName>
    </recommendedName>
</protein>
<sequence>MLKQSADKRRIEKNDKPFFYLADTVWSAFTNIDLTDWAYYLKVRKEQGFNVLQINILPQWDRSVLKKIQEPFGINEGFFDLKAKNEAYFKHAEKMLEMAVNQGFTPALVLLWCNYIPETWGAKFGTSPLFRKEDIKPYTEMMLEHFEQFEPIYIISGDTDFPTETVTDYYLEALETVSKKAPHALKVLHICGRLKDIPENLQTHPALDLYFYQSGHNSEHQSMAYTLAEHFSQLEPIKPVINSEPCYELMGYSRQKYGRFSREDVRKAAWQSVLSGAIAGISYGAHGIWSWHEEGSTFGSALGEGFVSPFNWRQALHFEGATDYAFLKSFILANDLTTLAPINLVLNQTPEIRAAETEKVVIIYVPSNVPIYLKGQFVSLDDYAIDLEQGKKVSLTKILHEEKTEIQMTPFLKDSLYVIHK</sequence>
<proteinExistence type="predicted"/>
<dbReference type="EMBL" id="CP002002">
    <property type="protein sequence ID" value="AEO06036.1"/>
    <property type="molecule type" value="Genomic_DNA"/>
</dbReference>
<dbReference type="InterPro" id="IPR025277">
    <property type="entry name" value="Apiosidase-like_cat_dom"/>
</dbReference>
<dbReference type="AlphaFoldDB" id="A0A0H3GBL7"/>
<organism evidence="2 3">
    <name type="scientific">Listeria monocytogenes serotype 1/2a (strain 10403S)</name>
    <dbReference type="NCBI Taxonomy" id="393133"/>
    <lineage>
        <taxon>Bacteria</taxon>
        <taxon>Bacillati</taxon>
        <taxon>Bacillota</taxon>
        <taxon>Bacilli</taxon>
        <taxon>Bacillales</taxon>
        <taxon>Listeriaceae</taxon>
        <taxon>Listeria</taxon>
    </lineage>
</organism>
<evidence type="ECO:0000313" key="3">
    <source>
        <dbReference type="Proteomes" id="UP000001288"/>
    </source>
</evidence>
<evidence type="ECO:0000313" key="2">
    <source>
        <dbReference type="EMBL" id="AEO06036.1"/>
    </source>
</evidence>
<dbReference type="InterPro" id="IPR017853">
    <property type="entry name" value="GH"/>
</dbReference>